<name>A0ABQ3XU45_9ACTN</name>
<reference evidence="4 5" key="1">
    <citation type="submission" date="2021-01" db="EMBL/GenBank/DDBJ databases">
        <title>Whole genome shotgun sequence of Actinoplanes couchii NBRC 106145.</title>
        <authorList>
            <person name="Komaki H."/>
            <person name="Tamura T."/>
        </authorList>
    </citation>
    <scope>NUCLEOTIDE SEQUENCE [LARGE SCALE GENOMIC DNA]</scope>
    <source>
        <strain evidence="4 5">NBRC 106145</strain>
    </source>
</reference>
<evidence type="ECO:0000256" key="2">
    <source>
        <dbReference type="PROSITE-ProRule" id="PRU00284"/>
    </source>
</evidence>
<dbReference type="SUPFAM" id="SSF55781">
    <property type="entry name" value="GAF domain-like"/>
    <property type="match status" value="2"/>
</dbReference>
<dbReference type="Proteomes" id="UP000612282">
    <property type="component" value="Unassembled WGS sequence"/>
</dbReference>
<dbReference type="Pfam" id="PF00015">
    <property type="entry name" value="MCPsignal"/>
    <property type="match status" value="1"/>
</dbReference>
<dbReference type="EMBL" id="BOMG01000158">
    <property type="protein sequence ID" value="GID62029.1"/>
    <property type="molecule type" value="Genomic_DNA"/>
</dbReference>
<dbReference type="SMART" id="SM00065">
    <property type="entry name" value="GAF"/>
    <property type="match status" value="2"/>
</dbReference>
<comment type="caution">
    <text evidence="4">The sequence shown here is derived from an EMBL/GenBank/DDBJ whole genome shotgun (WGS) entry which is preliminary data.</text>
</comment>
<feature type="domain" description="Methyl-accepting transducer" evidence="3">
    <location>
        <begin position="362"/>
        <end position="521"/>
    </location>
</feature>
<dbReference type="Pfam" id="PF13185">
    <property type="entry name" value="GAF_2"/>
    <property type="match status" value="2"/>
</dbReference>
<sequence>MGLFGSGRKAALLHAQQQLTESQENTAAVLKIVQALGAAHSVDQAVMAALDTIRDSFQWSYGSFWRLDTAGRVLRFAVESGDAGPEFGAVTRSASFAEGVGLSGRAWRSKDLVFVPDLSQLTDCVRAPVAAKAGVRSGACFPLMEGGRIVGTMDFFTTSDAVPSQQRLDTLRTVGLLVSQCIERLAYSAGQQEAAADANAVAVVLRAVSESTNAEDAARTALEAIRTEFGWAYGSYWHIDSRDNALHFVVESGTAGEEFRRVTEQASFTEGVGLAGKTWRKRDLLFVRDLGEMTDCVRAPAAQRAGVKSGVSLPLIVRDSVIGTMDFFTTDAMEELSDSRANALRNAVFLVAEAMQRIEEANRISAAGGELVTSIEEAERNVIDATLVASEAQVMTADANESVRRLEASSGKIGAVVKVITSIAEQTNLLALNATIEAARAGELGKGFAVVAGEVKELAQSTARATEDVGNLVTAIQTDAGTVVQALTKISTVVDRINETQTTISGVLTEQAAVTRDIVRS</sequence>
<dbReference type="Gene3D" id="1.10.287.950">
    <property type="entry name" value="Methyl-accepting chemotaxis protein"/>
    <property type="match status" value="1"/>
</dbReference>
<organism evidence="4 5">
    <name type="scientific">Actinoplanes couchii</name>
    <dbReference type="NCBI Taxonomy" id="403638"/>
    <lineage>
        <taxon>Bacteria</taxon>
        <taxon>Bacillati</taxon>
        <taxon>Actinomycetota</taxon>
        <taxon>Actinomycetes</taxon>
        <taxon>Micromonosporales</taxon>
        <taxon>Micromonosporaceae</taxon>
        <taxon>Actinoplanes</taxon>
    </lineage>
</organism>
<evidence type="ECO:0000313" key="5">
    <source>
        <dbReference type="Proteomes" id="UP000612282"/>
    </source>
</evidence>
<dbReference type="SMART" id="SM00283">
    <property type="entry name" value="MA"/>
    <property type="match status" value="1"/>
</dbReference>
<accession>A0ABQ3XU45</accession>
<proteinExistence type="predicted"/>
<evidence type="ECO:0000256" key="1">
    <source>
        <dbReference type="ARBA" id="ARBA00023224"/>
    </source>
</evidence>
<dbReference type="PANTHER" id="PTHR32089">
    <property type="entry name" value="METHYL-ACCEPTING CHEMOTAXIS PROTEIN MCPB"/>
    <property type="match status" value="1"/>
</dbReference>
<evidence type="ECO:0000313" key="4">
    <source>
        <dbReference type="EMBL" id="GID62029.1"/>
    </source>
</evidence>
<dbReference type="InterPro" id="IPR003018">
    <property type="entry name" value="GAF"/>
</dbReference>
<dbReference type="InterPro" id="IPR029016">
    <property type="entry name" value="GAF-like_dom_sf"/>
</dbReference>
<dbReference type="InterPro" id="IPR004089">
    <property type="entry name" value="MCPsignal_dom"/>
</dbReference>
<protein>
    <recommendedName>
        <fullName evidence="3">Methyl-accepting transducer domain-containing protein</fullName>
    </recommendedName>
</protein>
<keyword evidence="5" id="KW-1185">Reference proteome</keyword>
<dbReference type="Gene3D" id="3.30.450.40">
    <property type="match status" value="2"/>
</dbReference>
<dbReference type="PROSITE" id="PS50111">
    <property type="entry name" value="CHEMOTAXIS_TRANSDUC_2"/>
    <property type="match status" value="1"/>
</dbReference>
<dbReference type="PANTHER" id="PTHR32089:SF112">
    <property type="entry name" value="LYSOZYME-LIKE PROTEIN-RELATED"/>
    <property type="match status" value="1"/>
</dbReference>
<evidence type="ECO:0000259" key="3">
    <source>
        <dbReference type="PROSITE" id="PS50111"/>
    </source>
</evidence>
<dbReference type="SUPFAM" id="SSF58104">
    <property type="entry name" value="Methyl-accepting chemotaxis protein (MCP) signaling domain"/>
    <property type="match status" value="1"/>
</dbReference>
<gene>
    <name evidence="4" type="ORF">Aco03nite_104330</name>
</gene>
<keyword evidence="1 2" id="KW-0807">Transducer</keyword>